<evidence type="ECO:0000256" key="6">
    <source>
        <dbReference type="SAM" id="MobiDB-lite"/>
    </source>
</evidence>
<keyword evidence="2 5" id="KW-0812">Transmembrane</keyword>
<dbReference type="Proteomes" id="UP000534294">
    <property type="component" value="Unassembled WGS sequence"/>
</dbReference>
<dbReference type="GO" id="GO:0009977">
    <property type="term" value="F:proton motive force dependent protein transmembrane transporter activity"/>
    <property type="evidence" value="ECO:0007669"/>
    <property type="project" value="TreeGrafter"/>
</dbReference>
<evidence type="ECO:0000256" key="5">
    <source>
        <dbReference type="HAMAP-Rule" id="MF_00902"/>
    </source>
</evidence>
<dbReference type="NCBIfam" id="TIGR00945">
    <property type="entry name" value="tatC"/>
    <property type="match status" value="1"/>
</dbReference>
<evidence type="ECO:0000256" key="4">
    <source>
        <dbReference type="ARBA" id="ARBA00023136"/>
    </source>
</evidence>
<comment type="caution">
    <text evidence="7">The sequence shown here is derived from an EMBL/GenBank/DDBJ whole genome shotgun (WGS) entry which is preliminary data.</text>
</comment>
<comment type="function">
    <text evidence="5">Part of the twin-arginine translocation (Tat) system that transports large folded proteins containing a characteristic twin-arginine motif in their signal peptide across membranes.</text>
</comment>
<dbReference type="HAMAP" id="MF_00902">
    <property type="entry name" value="TatC"/>
    <property type="match status" value="1"/>
</dbReference>
<proteinExistence type="inferred from homology"/>
<reference evidence="7 8" key="1">
    <citation type="submission" date="2020-08" db="EMBL/GenBank/DDBJ databases">
        <title>Genomic Encyclopedia of Type Strains, Phase IV (KMG-IV): sequencing the most valuable type-strain genomes for metagenomic binning, comparative biology and taxonomic classification.</title>
        <authorList>
            <person name="Goeker M."/>
        </authorList>
    </citation>
    <scope>NUCLEOTIDE SEQUENCE [LARGE SCALE GENOMIC DNA]</scope>
    <source>
        <strain evidence="7 8">DSM 12251</strain>
    </source>
</reference>
<dbReference type="InterPro" id="IPR002033">
    <property type="entry name" value="TatC"/>
</dbReference>
<keyword evidence="5" id="KW-0811">Translocation</keyword>
<gene>
    <name evidence="5" type="primary">tatC</name>
    <name evidence="7" type="ORF">HNQ64_001747</name>
</gene>
<dbReference type="GO" id="GO:0033281">
    <property type="term" value="C:TAT protein transport complex"/>
    <property type="evidence" value="ECO:0007669"/>
    <property type="project" value="UniProtKB-UniRule"/>
</dbReference>
<evidence type="ECO:0000313" key="8">
    <source>
        <dbReference type="Proteomes" id="UP000534294"/>
    </source>
</evidence>
<keyword evidence="4 5" id="KW-0472">Membrane</keyword>
<evidence type="ECO:0000256" key="3">
    <source>
        <dbReference type="ARBA" id="ARBA00022989"/>
    </source>
</evidence>
<feature type="region of interest" description="Disordered" evidence="6">
    <location>
        <begin position="283"/>
        <end position="388"/>
    </location>
</feature>
<feature type="transmembrane region" description="Helical" evidence="5">
    <location>
        <begin position="241"/>
        <end position="263"/>
    </location>
</feature>
<feature type="compositionally biased region" description="Basic and acidic residues" evidence="6">
    <location>
        <begin position="367"/>
        <end position="382"/>
    </location>
</feature>
<organism evidence="7 8">
    <name type="scientific">Prosthecobacter dejongeii</name>
    <dbReference type="NCBI Taxonomy" id="48465"/>
    <lineage>
        <taxon>Bacteria</taxon>
        <taxon>Pseudomonadati</taxon>
        <taxon>Verrucomicrobiota</taxon>
        <taxon>Verrucomicrobiia</taxon>
        <taxon>Verrucomicrobiales</taxon>
        <taxon>Verrucomicrobiaceae</taxon>
        <taxon>Prosthecobacter</taxon>
    </lineage>
</organism>
<comment type="subunit">
    <text evidence="5">Forms a complex with TatA.</text>
</comment>
<keyword evidence="5" id="KW-0813">Transport</keyword>
<feature type="transmembrane region" description="Helical" evidence="5">
    <location>
        <begin position="132"/>
        <end position="155"/>
    </location>
</feature>
<comment type="similarity">
    <text evidence="5">Belongs to the TatC family.</text>
</comment>
<keyword evidence="5" id="KW-1003">Cell membrane</keyword>
<evidence type="ECO:0000256" key="2">
    <source>
        <dbReference type="ARBA" id="ARBA00022692"/>
    </source>
</evidence>
<accession>A0A7W7YJT2</accession>
<dbReference type="PANTHER" id="PTHR30371:SF0">
    <property type="entry name" value="SEC-INDEPENDENT PROTEIN TRANSLOCASE PROTEIN TATC, CHLOROPLASTIC-RELATED"/>
    <property type="match status" value="1"/>
</dbReference>
<dbReference type="GO" id="GO:0043953">
    <property type="term" value="P:protein transport by the Tat complex"/>
    <property type="evidence" value="ECO:0007669"/>
    <property type="project" value="UniProtKB-UniRule"/>
</dbReference>
<sequence>MWQGILNKVFKVREKVAMNLNKEDEEKPFLDHLDDLRTMLVRMGMTLVGATIISFVFYKELFNILLYPMVLAGFAPDIEAARKLLINIDVAGPFMMAVNVSLIAAVIASFPLLLIFVLQFILPGLKANEKKLIFPAIAIGTGLFLGGACFAYWVVLPRALVFFSEFAASVGANQMWALNEYVTFTTRFILVFGIAFELPIIVMALVKLDFLNFRIMKSTWRHAIVAITLFAAIITPTPDVLTLMLMSGPLYVLYAICVTLAYFMEKKDKEAYPEYYAELEKDRQELEKDSGDEWDNENYNPWFSEDEKDEDDEYQKPRAVPSAPPPEIEKAPKTVSMDEPLDEGEDQGSVPGIDDDPEPESPPSPPKTEKSTEELAREDESRSGNPPL</sequence>
<keyword evidence="8" id="KW-1185">Reference proteome</keyword>
<feature type="transmembrane region" description="Helical" evidence="5">
    <location>
        <begin position="184"/>
        <end position="206"/>
    </location>
</feature>
<keyword evidence="5" id="KW-0653">Protein transport</keyword>
<dbReference type="Pfam" id="PF00902">
    <property type="entry name" value="TatC"/>
    <property type="match status" value="1"/>
</dbReference>
<feature type="compositionally biased region" description="Acidic residues" evidence="6">
    <location>
        <begin position="304"/>
        <end position="313"/>
    </location>
</feature>
<dbReference type="AlphaFoldDB" id="A0A7W7YJT2"/>
<feature type="transmembrane region" description="Helical" evidence="5">
    <location>
        <begin position="39"/>
        <end position="58"/>
    </location>
</feature>
<comment type="subcellular location">
    <subcellularLocation>
        <location evidence="5">Cell membrane</location>
        <topology evidence="5">Multi-pass membrane protein</topology>
    </subcellularLocation>
    <subcellularLocation>
        <location evidence="1">Membrane</location>
        <topology evidence="1">Multi-pass membrane protein</topology>
    </subcellularLocation>
</comment>
<name>A0A7W7YJT2_9BACT</name>
<dbReference type="PANTHER" id="PTHR30371">
    <property type="entry name" value="SEC-INDEPENDENT PROTEIN TRANSLOCASE PROTEIN TATC"/>
    <property type="match status" value="1"/>
</dbReference>
<dbReference type="EMBL" id="JACHIF010000003">
    <property type="protein sequence ID" value="MBB5037498.1"/>
    <property type="molecule type" value="Genomic_DNA"/>
</dbReference>
<keyword evidence="3 5" id="KW-1133">Transmembrane helix</keyword>
<feature type="transmembrane region" description="Helical" evidence="5">
    <location>
        <begin position="218"/>
        <end position="235"/>
    </location>
</feature>
<dbReference type="RefSeq" id="WP_184207467.1">
    <property type="nucleotide sequence ID" value="NZ_JACHIF010000003.1"/>
</dbReference>
<evidence type="ECO:0000313" key="7">
    <source>
        <dbReference type="EMBL" id="MBB5037498.1"/>
    </source>
</evidence>
<dbReference type="GO" id="GO:0065002">
    <property type="term" value="P:intracellular protein transmembrane transport"/>
    <property type="evidence" value="ECO:0007669"/>
    <property type="project" value="TreeGrafter"/>
</dbReference>
<dbReference type="PRINTS" id="PR01840">
    <property type="entry name" value="TATCFAMILY"/>
</dbReference>
<protein>
    <recommendedName>
        <fullName evidence="5">Sec-independent protein translocase protein TatC</fullName>
    </recommendedName>
</protein>
<evidence type="ECO:0000256" key="1">
    <source>
        <dbReference type="ARBA" id="ARBA00004141"/>
    </source>
</evidence>
<feature type="transmembrane region" description="Helical" evidence="5">
    <location>
        <begin position="94"/>
        <end position="120"/>
    </location>
</feature>